<dbReference type="PANTHER" id="PTHR30288">
    <property type="entry name" value="FLAGELLAR CAP/ASSEMBLY PROTEIN FLID"/>
    <property type="match status" value="1"/>
</dbReference>
<evidence type="ECO:0000256" key="3">
    <source>
        <dbReference type="ARBA" id="ARBA00023054"/>
    </source>
</evidence>
<dbReference type="Pfam" id="PF07195">
    <property type="entry name" value="FliD_C"/>
    <property type="match status" value="1"/>
</dbReference>
<name>A0ABU3NZ83_9FIRM</name>
<dbReference type="InterPro" id="IPR040026">
    <property type="entry name" value="FliD"/>
</dbReference>
<feature type="domain" description="Flagellar hook-associated protein 2 C-terminal" evidence="7">
    <location>
        <begin position="341"/>
        <end position="625"/>
    </location>
</feature>
<dbReference type="RefSeq" id="WP_413780604.1">
    <property type="nucleotide sequence ID" value="NZ_JAUOZS010000001.1"/>
</dbReference>
<feature type="coiled-coil region" evidence="5">
    <location>
        <begin position="581"/>
        <end position="608"/>
    </location>
</feature>
<evidence type="ECO:0000256" key="4">
    <source>
        <dbReference type="ARBA" id="ARBA00023143"/>
    </source>
</evidence>
<keyword evidence="5" id="KW-0964">Secreted</keyword>
<keyword evidence="8" id="KW-0282">Flagellum</keyword>
<organism evidence="8 9">
    <name type="scientific">Anaeroselena agilis</name>
    <dbReference type="NCBI Taxonomy" id="3063788"/>
    <lineage>
        <taxon>Bacteria</taxon>
        <taxon>Bacillati</taxon>
        <taxon>Bacillota</taxon>
        <taxon>Negativicutes</taxon>
        <taxon>Acetonemataceae</taxon>
        <taxon>Anaeroselena</taxon>
    </lineage>
</organism>
<keyword evidence="9" id="KW-1185">Reference proteome</keyword>
<keyword evidence="8" id="KW-0966">Cell projection</keyword>
<evidence type="ECO:0000256" key="5">
    <source>
        <dbReference type="RuleBase" id="RU362066"/>
    </source>
</evidence>
<accession>A0ABU3NZ83</accession>
<comment type="similarity">
    <text evidence="1 5">Belongs to the FliD family.</text>
</comment>
<protein>
    <recommendedName>
        <fullName evidence="5">Flagellar hook-associated protein 2</fullName>
        <shortName evidence="5">HAP2</shortName>
    </recommendedName>
    <alternativeName>
        <fullName evidence="5">Flagellar cap protein</fullName>
    </alternativeName>
</protein>
<sequence length="640" mass="67413">MSSSITTTTINGTTRITGLASGIDVDSIVEQLMAAEKEKKLNKLQQKEQLATWRQEAYREIISDLQTFTNKYFSLTSSSSLLSSKNFNQFTVSSSSSAVTASYTSAASAGSHTVTVSQLATKATLASGASLSADVQGSAAADYSDLSGKSVVLTVDGTEYTVSLDDVTDLASLQSAVDDAVGEGKVTVATTTNDSGASVLTITAADSGVQEIAVSSPDAGDSGLSALGFVAADGAVLANRLTTSTATLEDVAAYLGITFNSTDGIELTVNGTSFSFDKSTTVDELIDEINAADCGATIEYDQTSGKLVMTAATTGAGNKLTVAEGTGSDFLAKALSVATAGKDAKLTVDGQAMTRSTNTVTADGVTYTLNATTDEDATVSLIQDTDAVYDLVSSFVEDYNALIATITAEITADYDADYPPLTDDQKAEMTDEEIENWEAQAKTGLLEDDSLLRSMLSELRSAVTDSISGVSTSIFAIGIDTGSYDENGKLYIDEDALKEALQSDPDEIVKLFTQQSSSYSGTATVRKLTSAQLSTRYKEEGVAYRFYDVLAKYTSTVRDSSGSKGLLLEKAGVENDSSDTANSLSELIEDYQTALADEEDRLDDYEERLYSKYTTLETYISNMNAQLTALQSYLSSSTGS</sequence>
<comment type="caution">
    <text evidence="8">The sequence shown here is derived from an EMBL/GenBank/DDBJ whole genome shotgun (WGS) entry which is preliminary data.</text>
</comment>
<feature type="domain" description="Flagellar hook-associated protein 2 N-terminal" evidence="6">
    <location>
        <begin position="21"/>
        <end position="122"/>
    </location>
</feature>
<dbReference type="InterPro" id="IPR003481">
    <property type="entry name" value="FliD_N"/>
</dbReference>
<keyword evidence="4 5" id="KW-0975">Bacterial flagellum</keyword>
<evidence type="ECO:0000259" key="7">
    <source>
        <dbReference type="Pfam" id="PF07195"/>
    </source>
</evidence>
<gene>
    <name evidence="8" type="primary">fliD</name>
    <name evidence="8" type="ORF">Q4T40_12745</name>
</gene>
<dbReference type="InterPro" id="IPR010809">
    <property type="entry name" value="FliD_C"/>
</dbReference>
<evidence type="ECO:0000256" key="2">
    <source>
        <dbReference type="ARBA" id="ARBA00011255"/>
    </source>
</evidence>
<dbReference type="PANTHER" id="PTHR30288:SF0">
    <property type="entry name" value="FLAGELLAR HOOK-ASSOCIATED PROTEIN 2"/>
    <property type="match status" value="1"/>
</dbReference>
<reference evidence="8 9" key="1">
    <citation type="submission" date="2023-07" db="EMBL/GenBank/DDBJ databases">
        <title>The novel representative of Negativicutes class, Anaeroselena agilis gen. nov. sp. nov.</title>
        <authorList>
            <person name="Prokofeva M.I."/>
            <person name="Elcheninov A.G."/>
            <person name="Klyukina A."/>
            <person name="Kublanov I.V."/>
            <person name="Frolov E.N."/>
            <person name="Podosokorskaya O.A."/>
        </authorList>
    </citation>
    <scope>NUCLEOTIDE SEQUENCE [LARGE SCALE GENOMIC DNA]</scope>
    <source>
        <strain evidence="8 9">4137-cl</strain>
    </source>
</reference>
<comment type="subunit">
    <text evidence="2 5">Homopentamer.</text>
</comment>
<dbReference type="EMBL" id="JAUOZS010000001">
    <property type="protein sequence ID" value="MDT8902116.1"/>
    <property type="molecule type" value="Genomic_DNA"/>
</dbReference>
<proteinExistence type="inferred from homology"/>
<keyword evidence="3 5" id="KW-0175">Coiled coil</keyword>
<evidence type="ECO:0000259" key="6">
    <source>
        <dbReference type="Pfam" id="PF02465"/>
    </source>
</evidence>
<evidence type="ECO:0000256" key="1">
    <source>
        <dbReference type="ARBA" id="ARBA00009764"/>
    </source>
</evidence>
<evidence type="ECO:0000313" key="9">
    <source>
        <dbReference type="Proteomes" id="UP001254848"/>
    </source>
</evidence>
<evidence type="ECO:0000313" key="8">
    <source>
        <dbReference type="EMBL" id="MDT8902116.1"/>
    </source>
</evidence>
<comment type="subcellular location">
    <subcellularLocation>
        <location evidence="5">Secreted</location>
    </subcellularLocation>
    <subcellularLocation>
        <location evidence="5">Bacterial flagellum</location>
    </subcellularLocation>
</comment>
<comment type="function">
    <text evidence="5">Required for morphogenesis and for the elongation of the flagellar filament by facilitating polymerization of the flagellin monomers at the tip of growing filament. Forms a capping structure, which prevents flagellin subunits (transported through the central channel of the flagellum) from leaking out without polymerization at the distal end.</text>
</comment>
<keyword evidence="8" id="KW-0969">Cilium</keyword>
<dbReference type="Proteomes" id="UP001254848">
    <property type="component" value="Unassembled WGS sequence"/>
</dbReference>
<dbReference type="Pfam" id="PF02465">
    <property type="entry name" value="FliD_N"/>
    <property type="match status" value="1"/>
</dbReference>